<name>A0A4Z2DUF5_SCHJA</name>
<feature type="chain" id="PRO_5033462772" description="UPF0506 domain-containing protein" evidence="6">
    <location>
        <begin position="23"/>
        <end position="88"/>
    </location>
</feature>
<dbReference type="OrthoDB" id="6236343at2759"/>
<feature type="domain" description="UPF0506" evidence="7">
    <location>
        <begin position="25"/>
        <end position="83"/>
    </location>
</feature>
<evidence type="ECO:0000256" key="1">
    <source>
        <dbReference type="ARBA" id="ARBA00004613"/>
    </source>
</evidence>
<evidence type="ECO:0000256" key="2">
    <source>
        <dbReference type="ARBA" id="ARBA00022525"/>
    </source>
</evidence>
<dbReference type="AlphaFoldDB" id="A0A4Z2DUF5"/>
<reference evidence="8 9" key="1">
    <citation type="submission" date="2019-03" db="EMBL/GenBank/DDBJ databases">
        <title>An improved genome assembly of the fluke Schistosoma japonicum.</title>
        <authorList>
            <person name="Hu W."/>
            <person name="Luo F."/>
            <person name="Yin M."/>
            <person name="Mo X."/>
            <person name="Sun C."/>
            <person name="Wu Q."/>
            <person name="Zhu B."/>
            <person name="Xiang M."/>
            <person name="Wang J."/>
            <person name="Wang Y."/>
            <person name="Zhang T."/>
            <person name="Xu B."/>
            <person name="Zheng H."/>
            <person name="Feng Z."/>
        </authorList>
    </citation>
    <scope>NUCLEOTIDE SEQUENCE [LARGE SCALE GENOMIC DNA]</scope>
    <source>
        <strain evidence="8">HuSjv2</strain>
        <tissue evidence="8">Worms</tissue>
    </source>
</reference>
<keyword evidence="9" id="KW-1185">Reference proteome</keyword>
<comment type="subcellular location">
    <subcellularLocation>
        <location evidence="1">Secreted</location>
    </subcellularLocation>
</comment>
<protein>
    <recommendedName>
        <fullName evidence="7">UPF0506 domain-containing protein</fullName>
    </recommendedName>
</protein>
<keyword evidence="3 6" id="KW-0732">Signal</keyword>
<sequence length="88" mass="9825">MLKASILFITISLTLMLENSYGKSCRSIGEKCSKTVFDRCCGDSVCHLTSPFHGKCVKCLKEGQLCTSDKNCCSDKCNWGKCTKEKHY</sequence>
<evidence type="ECO:0000256" key="3">
    <source>
        <dbReference type="ARBA" id="ARBA00022729"/>
    </source>
</evidence>
<evidence type="ECO:0000313" key="8">
    <source>
        <dbReference type="EMBL" id="TNN20183.1"/>
    </source>
</evidence>
<dbReference type="GO" id="GO:0005576">
    <property type="term" value="C:extracellular region"/>
    <property type="evidence" value="ECO:0007669"/>
    <property type="project" value="UniProtKB-SubCell"/>
</dbReference>
<dbReference type="EMBL" id="SKCS01000032">
    <property type="protein sequence ID" value="TNN20183.1"/>
    <property type="molecule type" value="Genomic_DNA"/>
</dbReference>
<organism evidence="8 9">
    <name type="scientific">Schistosoma japonicum</name>
    <name type="common">Blood fluke</name>
    <dbReference type="NCBI Taxonomy" id="6182"/>
    <lineage>
        <taxon>Eukaryota</taxon>
        <taxon>Metazoa</taxon>
        <taxon>Spiralia</taxon>
        <taxon>Lophotrochozoa</taxon>
        <taxon>Platyhelminthes</taxon>
        <taxon>Trematoda</taxon>
        <taxon>Digenea</taxon>
        <taxon>Strigeidida</taxon>
        <taxon>Schistosomatoidea</taxon>
        <taxon>Schistosomatidae</taxon>
        <taxon>Schistosoma</taxon>
    </lineage>
</organism>
<proteinExistence type="predicted"/>
<evidence type="ECO:0000256" key="4">
    <source>
        <dbReference type="ARBA" id="ARBA00022854"/>
    </source>
</evidence>
<gene>
    <name evidence="8" type="ORF">EWB00_004881</name>
</gene>
<dbReference type="InterPro" id="IPR021712">
    <property type="entry name" value="UPF0506"/>
</dbReference>
<accession>A0A4Z2DUF5</accession>
<evidence type="ECO:0000259" key="7">
    <source>
        <dbReference type="Pfam" id="PF11703"/>
    </source>
</evidence>
<evidence type="ECO:0000313" key="9">
    <source>
        <dbReference type="Proteomes" id="UP000311919"/>
    </source>
</evidence>
<feature type="signal peptide" evidence="6">
    <location>
        <begin position="1"/>
        <end position="22"/>
    </location>
</feature>
<dbReference type="Proteomes" id="UP000311919">
    <property type="component" value="Unassembled WGS sequence"/>
</dbReference>
<dbReference type="EMBL" id="SKCS01000032">
    <property type="protein sequence ID" value="TNN20182.1"/>
    <property type="molecule type" value="Genomic_DNA"/>
</dbReference>
<comment type="caution">
    <text evidence="8">The sequence shown here is derived from an EMBL/GenBank/DDBJ whole genome shotgun (WGS) entry which is preliminary data.</text>
</comment>
<keyword evidence="5" id="KW-1015">Disulfide bond</keyword>
<keyword evidence="4" id="KW-0960">Knottin</keyword>
<keyword evidence="2" id="KW-0964">Secreted</keyword>
<evidence type="ECO:0000256" key="5">
    <source>
        <dbReference type="ARBA" id="ARBA00023157"/>
    </source>
</evidence>
<dbReference type="Pfam" id="PF11703">
    <property type="entry name" value="UPF0506"/>
    <property type="match status" value="1"/>
</dbReference>
<evidence type="ECO:0000256" key="6">
    <source>
        <dbReference type="SAM" id="SignalP"/>
    </source>
</evidence>